<dbReference type="Proteomes" id="UP000242752">
    <property type="component" value="Unassembled WGS sequence"/>
</dbReference>
<comment type="caution">
    <text evidence="3">The sequence shown here is derived from an EMBL/GenBank/DDBJ whole genome shotgun (WGS) entry which is preliminary data.</text>
</comment>
<feature type="transmembrane region" description="Helical" evidence="1">
    <location>
        <begin position="121"/>
        <end position="142"/>
    </location>
</feature>
<gene>
    <name evidence="3" type="ORF">CD122_00630</name>
</gene>
<dbReference type="RefSeq" id="WP_103357095.1">
    <property type="nucleotide sequence ID" value="NZ_CP113107.1"/>
</dbReference>
<dbReference type="OrthoDB" id="9808690at2"/>
<protein>
    <recommendedName>
        <fullName evidence="2">DUF1648 domain-containing protein</fullName>
    </recommendedName>
</protein>
<evidence type="ECO:0000256" key="1">
    <source>
        <dbReference type="SAM" id="Phobius"/>
    </source>
</evidence>
<keyword evidence="1" id="KW-0812">Transmembrane</keyword>
<organism evidence="3 4">
    <name type="scientific">Staphylococcus rostri</name>
    <dbReference type="NCBI Taxonomy" id="522262"/>
    <lineage>
        <taxon>Bacteria</taxon>
        <taxon>Bacillati</taxon>
        <taxon>Bacillota</taxon>
        <taxon>Bacilli</taxon>
        <taxon>Bacillales</taxon>
        <taxon>Staphylococcaceae</taxon>
        <taxon>Staphylococcus</taxon>
    </lineage>
</organism>
<feature type="transmembrane region" description="Helical" evidence="1">
    <location>
        <begin position="48"/>
        <end position="72"/>
    </location>
</feature>
<feature type="domain" description="DUF1648" evidence="2">
    <location>
        <begin position="11"/>
        <end position="56"/>
    </location>
</feature>
<evidence type="ECO:0000313" key="3">
    <source>
        <dbReference type="EMBL" id="PNZ30340.1"/>
    </source>
</evidence>
<feature type="transmembrane region" description="Helical" evidence="1">
    <location>
        <begin position="93"/>
        <end position="115"/>
    </location>
</feature>
<dbReference type="Pfam" id="PF07853">
    <property type="entry name" value="DUF1648"/>
    <property type="match status" value="1"/>
</dbReference>
<keyword evidence="1" id="KW-1133">Transmembrane helix</keyword>
<keyword evidence="1" id="KW-0472">Membrane</keyword>
<name>A0A2K3YXI7_9STAP</name>
<evidence type="ECO:0000259" key="2">
    <source>
        <dbReference type="Pfam" id="PF07853"/>
    </source>
</evidence>
<dbReference type="InterPro" id="IPR012867">
    <property type="entry name" value="DUF1648"/>
</dbReference>
<dbReference type="AlphaFoldDB" id="A0A2K3YXI7"/>
<accession>A0A2K3YXI7</accession>
<proteinExistence type="predicted"/>
<keyword evidence="4" id="KW-1185">Reference proteome</keyword>
<sequence>MKKVNLLIPVLWLGAVIYLMTVYGHIPNQVGTHYGYLGTPDQYGSKASLWSLPLIFMLIWGVITLLIHYLPVLERNIKGKNEEHPRKHKEEMAVVLILVELGAWVLFVTNVYYLSQGQLYLPPYLLTVILTILLIYILWLLIKRVIRLRKK</sequence>
<dbReference type="EMBL" id="PPRF01000004">
    <property type="protein sequence ID" value="PNZ30340.1"/>
    <property type="molecule type" value="Genomic_DNA"/>
</dbReference>
<reference evidence="3 4" key="1">
    <citation type="submission" date="2017-08" db="EMBL/GenBank/DDBJ databases">
        <title>Draft genome sequences of 64 type strains of genus Staph aureus.</title>
        <authorList>
            <person name="Cole K."/>
            <person name="Golubchik T."/>
            <person name="Russell J."/>
            <person name="Foster D."/>
            <person name="Llewelyn M."/>
            <person name="Wilson D."/>
            <person name="Crook D."/>
            <person name="Paul J."/>
        </authorList>
    </citation>
    <scope>NUCLEOTIDE SEQUENCE [LARGE SCALE GENOMIC DNA]</scope>
    <source>
        <strain evidence="3 4">DSM 21968</strain>
    </source>
</reference>
<evidence type="ECO:0000313" key="4">
    <source>
        <dbReference type="Proteomes" id="UP000242752"/>
    </source>
</evidence>